<dbReference type="RefSeq" id="WP_085488613.1">
    <property type="nucleotide sequence ID" value="NZ_FXAT01000012.1"/>
</dbReference>
<dbReference type="PANTHER" id="PTHR33823:SF4">
    <property type="entry name" value="GENERAL STRESS PROTEIN 16O"/>
    <property type="match status" value="1"/>
</dbReference>
<dbReference type="EMBL" id="FXAT01000012">
    <property type="protein sequence ID" value="SMG58856.1"/>
    <property type="molecule type" value="Genomic_DNA"/>
</dbReference>
<dbReference type="OrthoDB" id="1121111at2"/>
<evidence type="ECO:0000313" key="3">
    <source>
        <dbReference type="Proteomes" id="UP000193228"/>
    </source>
</evidence>
<accession>A0A1X7LY58</accession>
<keyword evidence="3" id="KW-1185">Reference proteome</keyword>
<evidence type="ECO:0000256" key="1">
    <source>
        <dbReference type="PROSITE-ProRule" id="PRU00510"/>
    </source>
</evidence>
<sequence length="129" mass="14384">MSDQSSGLGELDAAFIAKQRARLEALQRELLGGEEGTIAKERALEEYRGEEANEFEDEAQRLEQDVANQALRNTNDQRIADIQRALEKIAEGTYGYSDESGDPIPIERLEAVPEAILTVQEQAAREARH</sequence>
<organism evidence="2 3">
    <name type="scientific">Paraburkholderia susongensis</name>
    <dbReference type="NCBI Taxonomy" id="1515439"/>
    <lineage>
        <taxon>Bacteria</taxon>
        <taxon>Pseudomonadati</taxon>
        <taxon>Pseudomonadota</taxon>
        <taxon>Betaproteobacteria</taxon>
        <taxon>Burkholderiales</taxon>
        <taxon>Burkholderiaceae</taxon>
        <taxon>Paraburkholderia</taxon>
    </lineage>
</organism>
<dbReference type="Gene3D" id="1.20.120.910">
    <property type="entry name" value="DksA, coiled-coil domain"/>
    <property type="match status" value="1"/>
</dbReference>
<reference evidence="3" key="1">
    <citation type="submission" date="2017-04" db="EMBL/GenBank/DDBJ databases">
        <authorList>
            <person name="Varghese N."/>
            <person name="Submissions S."/>
        </authorList>
    </citation>
    <scope>NUCLEOTIDE SEQUENCE [LARGE SCALE GENOMIC DNA]</scope>
    <source>
        <strain evidence="3">LMG 29540</strain>
    </source>
</reference>
<proteinExistence type="predicted"/>
<dbReference type="SUPFAM" id="SSF109635">
    <property type="entry name" value="DnaK suppressor protein DksA, alpha-hairpin domain"/>
    <property type="match status" value="1"/>
</dbReference>
<dbReference type="InterPro" id="IPR037187">
    <property type="entry name" value="DnaK_N"/>
</dbReference>
<name>A0A1X7LY58_9BURK</name>
<dbReference type="PROSITE" id="PS51128">
    <property type="entry name" value="ZF_DKSA_2"/>
    <property type="match status" value="1"/>
</dbReference>
<dbReference type="Proteomes" id="UP000193228">
    <property type="component" value="Unassembled WGS sequence"/>
</dbReference>
<feature type="zinc finger region" description="dksA C4-type" evidence="1">
    <location>
        <begin position="97"/>
        <end position="121"/>
    </location>
</feature>
<evidence type="ECO:0000313" key="2">
    <source>
        <dbReference type="EMBL" id="SMG58856.1"/>
    </source>
</evidence>
<gene>
    <name evidence="2" type="ORF">SAMN06265784_1127</name>
</gene>
<dbReference type="STRING" id="1515439.SAMN06265784_1127"/>
<protein>
    <submittedName>
        <fullName evidence="2">Transcriptional regulator, TraR/DksA family</fullName>
    </submittedName>
</protein>
<dbReference type="PANTHER" id="PTHR33823">
    <property type="entry name" value="RNA POLYMERASE-BINDING TRANSCRIPTION FACTOR DKSA-RELATED"/>
    <property type="match status" value="1"/>
</dbReference>
<dbReference type="AlphaFoldDB" id="A0A1X7LY58"/>